<reference evidence="2" key="2">
    <citation type="journal article" date="2019" name="Genome Biol. Evol.">
        <title>Day and night: Metabolic profiles and evolutionary relationships of six axenic non-marine cyanobacteria.</title>
        <authorList>
            <person name="Will S.E."/>
            <person name="Henke P."/>
            <person name="Boedeker C."/>
            <person name="Huang S."/>
            <person name="Brinkmann H."/>
            <person name="Rohde M."/>
            <person name="Jarek M."/>
            <person name="Friedl T."/>
            <person name="Seufert S."/>
            <person name="Schumacher M."/>
            <person name="Overmann J."/>
            <person name="Neumann-Schaal M."/>
            <person name="Petersen J."/>
        </authorList>
    </citation>
    <scope>NUCLEOTIDE SEQUENCE [LARGE SCALE GENOMIC DNA]</scope>
    <source>
        <strain evidence="2">PCC 7102</strain>
    </source>
</reference>
<feature type="transmembrane region" description="Helical" evidence="1">
    <location>
        <begin position="60"/>
        <end position="77"/>
    </location>
</feature>
<name>A0A3S1CJI6_9CYAN</name>
<proteinExistence type="predicted"/>
<keyword evidence="1" id="KW-0812">Transmembrane</keyword>
<reference evidence="2" key="1">
    <citation type="submission" date="2018-12" db="EMBL/GenBank/DDBJ databases">
        <authorList>
            <person name="Will S."/>
            <person name="Neumann-Schaal M."/>
            <person name="Henke P."/>
        </authorList>
    </citation>
    <scope>NUCLEOTIDE SEQUENCE</scope>
    <source>
        <strain evidence="2">PCC 7102</strain>
    </source>
</reference>
<feature type="transmembrane region" description="Helical" evidence="1">
    <location>
        <begin position="20"/>
        <end position="40"/>
    </location>
</feature>
<dbReference type="AlphaFoldDB" id="A0A3S1CJI6"/>
<evidence type="ECO:0000256" key="1">
    <source>
        <dbReference type="SAM" id="Phobius"/>
    </source>
</evidence>
<evidence type="ECO:0000313" key="3">
    <source>
        <dbReference type="Proteomes" id="UP000271624"/>
    </source>
</evidence>
<dbReference type="Proteomes" id="UP000271624">
    <property type="component" value="Unassembled WGS sequence"/>
</dbReference>
<keyword evidence="3" id="KW-1185">Reference proteome</keyword>
<dbReference type="OrthoDB" id="520359at2"/>
<dbReference type="EMBL" id="RSCL01000012">
    <property type="protein sequence ID" value="RUT03968.1"/>
    <property type="molecule type" value="Genomic_DNA"/>
</dbReference>
<sequence>MPIAIDFRNRALTSLRNASFTALITMGLSTFSGLLVGWYVSQPPNSQKVEVKPEPILNGGFWGTVIGFLIGIGVVLNKTRELKDGSN</sequence>
<keyword evidence="1" id="KW-1133">Transmembrane helix</keyword>
<protein>
    <submittedName>
        <fullName evidence="2">Uncharacterized protein</fullName>
    </submittedName>
</protein>
<organism evidence="2 3">
    <name type="scientific">Dulcicalothrix desertica PCC 7102</name>
    <dbReference type="NCBI Taxonomy" id="232991"/>
    <lineage>
        <taxon>Bacteria</taxon>
        <taxon>Bacillati</taxon>
        <taxon>Cyanobacteriota</taxon>
        <taxon>Cyanophyceae</taxon>
        <taxon>Nostocales</taxon>
        <taxon>Calotrichaceae</taxon>
        <taxon>Dulcicalothrix</taxon>
    </lineage>
</organism>
<keyword evidence="1" id="KW-0472">Membrane</keyword>
<gene>
    <name evidence="2" type="ORF">DSM106972_048820</name>
</gene>
<evidence type="ECO:0000313" key="2">
    <source>
        <dbReference type="EMBL" id="RUT03968.1"/>
    </source>
</evidence>
<accession>A0A3S1CJI6</accession>
<comment type="caution">
    <text evidence="2">The sequence shown here is derived from an EMBL/GenBank/DDBJ whole genome shotgun (WGS) entry which is preliminary data.</text>
</comment>